<accession>A0A7X6JWW0</accession>
<dbReference type="Proteomes" id="UP000526408">
    <property type="component" value="Unassembled WGS sequence"/>
</dbReference>
<protein>
    <submittedName>
        <fullName evidence="2">Uncharacterized protein</fullName>
    </submittedName>
</protein>
<feature type="compositionally biased region" description="Polar residues" evidence="1">
    <location>
        <begin position="188"/>
        <end position="197"/>
    </location>
</feature>
<evidence type="ECO:0000313" key="2">
    <source>
        <dbReference type="EMBL" id="NKX44877.1"/>
    </source>
</evidence>
<evidence type="ECO:0000313" key="3">
    <source>
        <dbReference type="Proteomes" id="UP000526408"/>
    </source>
</evidence>
<evidence type="ECO:0000256" key="1">
    <source>
        <dbReference type="SAM" id="MobiDB-lite"/>
    </source>
</evidence>
<comment type="caution">
    <text evidence="2">The sequence shown here is derived from an EMBL/GenBank/DDBJ whole genome shotgun (WGS) entry which is preliminary data.</text>
</comment>
<feature type="region of interest" description="Disordered" evidence="1">
    <location>
        <begin position="182"/>
        <end position="208"/>
    </location>
</feature>
<proteinExistence type="predicted"/>
<name>A0A7X6JWW0_9RHOB</name>
<dbReference type="AlphaFoldDB" id="A0A7X6JWW0"/>
<reference evidence="2 3" key="1">
    <citation type="submission" date="2020-04" db="EMBL/GenBank/DDBJ databases">
        <authorList>
            <person name="Yoon J."/>
        </authorList>
    </citation>
    <scope>NUCLEOTIDE SEQUENCE [LARGE SCALE GENOMIC DNA]</scope>
    <source>
        <strain evidence="2 3">KMU-115</strain>
    </source>
</reference>
<dbReference type="EMBL" id="JAAZQQ010000002">
    <property type="protein sequence ID" value="NKX44877.1"/>
    <property type="molecule type" value="Genomic_DNA"/>
</dbReference>
<organism evidence="2 3">
    <name type="scientific">Roseicyclus persicicus</name>
    <dbReference type="NCBI Taxonomy" id="2650661"/>
    <lineage>
        <taxon>Bacteria</taxon>
        <taxon>Pseudomonadati</taxon>
        <taxon>Pseudomonadota</taxon>
        <taxon>Alphaproteobacteria</taxon>
        <taxon>Rhodobacterales</taxon>
        <taxon>Roseobacteraceae</taxon>
        <taxon>Roseicyclus</taxon>
    </lineage>
</organism>
<keyword evidence="3" id="KW-1185">Reference proteome</keyword>
<gene>
    <name evidence="2" type="ORF">HCU73_09770</name>
</gene>
<sequence>MKMPMRGSRRLVESCTPFKIKDVVAAGLHDGSGALCLEKGPAGLDFSVVIEGHGTYLDLTLYTGWGDERQRIELSKTPAHFGGSRYWLHCPRCSARGAVLYLVKSFACRKCHELRYTAQFESPRERMRRRLLKIRELIGSDLVIENPLNPPPKGMSVRKWERLLDEYEEVLEAYRRELRQTRAWRNDAPSTRRSPANQAVHPEGRMGP</sequence>